<evidence type="ECO:0000313" key="4">
    <source>
        <dbReference type="Proteomes" id="UP000248021"/>
    </source>
</evidence>
<organism evidence="3 4">
    <name type="scientific">Chelatococcus asaccharovorans</name>
    <dbReference type="NCBI Taxonomy" id="28210"/>
    <lineage>
        <taxon>Bacteria</taxon>
        <taxon>Pseudomonadati</taxon>
        <taxon>Pseudomonadota</taxon>
        <taxon>Alphaproteobacteria</taxon>
        <taxon>Hyphomicrobiales</taxon>
        <taxon>Chelatococcaceae</taxon>
        <taxon>Chelatococcus</taxon>
    </lineage>
</organism>
<dbReference type="Gene3D" id="3.30.1340.30">
    <property type="match status" value="1"/>
</dbReference>
<dbReference type="SMART" id="SM00116">
    <property type="entry name" value="CBS"/>
    <property type="match status" value="2"/>
</dbReference>
<comment type="caution">
    <text evidence="3">The sequence shown here is derived from an EMBL/GenBank/DDBJ whole genome shotgun (WGS) entry which is preliminary data.</text>
</comment>
<dbReference type="RefSeq" id="WP_110377942.1">
    <property type="nucleotide sequence ID" value="NZ_CAKNFM010000006.1"/>
</dbReference>
<dbReference type="SMART" id="SM00749">
    <property type="entry name" value="BON"/>
    <property type="match status" value="1"/>
</dbReference>
<keyword evidence="1 2" id="KW-0129">CBS domain</keyword>
<dbReference type="Proteomes" id="UP000248021">
    <property type="component" value="Unassembled WGS sequence"/>
</dbReference>
<dbReference type="Gene3D" id="3.10.580.10">
    <property type="entry name" value="CBS-domain"/>
    <property type="match status" value="1"/>
</dbReference>
<accession>A0A2V3TVU1</accession>
<dbReference type="CDD" id="cd04586">
    <property type="entry name" value="CBS_pair_BON_assoc"/>
    <property type="match status" value="1"/>
</dbReference>
<dbReference type="OrthoDB" id="9783590at2"/>
<keyword evidence="4" id="KW-1185">Reference proteome</keyword>
<gene>
    <name evidence="3" type="ORF">C7450_11627</name>
</gene>
<protein>
    <submittedName>
        <fullName evidence="3">CBS domain protein</fullName>
    </submittedName>
</protein>
<name>A0A2V3TVU1_9HYPH</name>
<reference evidence="3 4" key="1">
    <citation type="submission" date="2018-05" db="EMBL/GenBank/DDBJ databases">
        <title>Genomic Encyclopedia of Type Strains, Phase IV (KMG-IV): sequencing the most valuable type-strain genomes for metagenomic binning, comparative biology and taxonomic classification.</title>
        <authorList>
            <person name="Goeker M."/>
        </authorList>
    </citation>
    <scope>NUCLEOTIDE SEQUENCE [LARGE SCALE GENOMIC DNA]</scope>
    <source>
        <strain evidence="3 4">DSM 6462</strain>
    </source>
</reference>
<dbReference type="PANTHER" id="PTHR43080">
    <property type="entry name" value="CBS DOMAIN-CONTAINING PROTEIN CBSX3, MITOCHONDRIAL"/>
    <property type="match status" value="1"/>
</dbReference>
<dbReference type="InterPro" id="IPR051257">
    <property type="entry name" value="Diverse_CBS-Domain"/>
</dbReference>
<dbReference type="Pfam" id="PF04972">
    <property type="entry name" value="BON"/>
    <property type="match status" value="1"/>
</dbReference>
<dbReference type="InterPro" id="IPR000644">
    <property type="entry name" value="CBS_dom"/>
</dbReference>
<dbReference type="SUPFAM" id="SSF54631">
    <property type="entry name" value="CBS-domain pair"/>
    <property type="match status" value="1"/>
</dbReference>
<dbReference type="InterPro" id="IPR014004">
    <property type="entry name" value="Transpt-assoc_nodulatn_dom_bac"/>
</dbReference>
<sequence length="230" mass="25456">MKVADVMSLGAATVRPDAPVLEAAQTMLKFNISGLPVVDSDGRLVGMVTEGDLMRRWETDTERRRSRWLTFFVDAGTLAEEYVHSHGRKVDEVMTRNPVSATGDMPLADVVGLMEQHKIKRIPVLRDGKVAGIVSRANILRVLARQLEDLPQAPQDDLKVRQNILDEIARQGWLPGDTINVTVRDGNVELDGFVRDDRLRDAVRVAAENAPGVKSVTNNIQTVPVSLAWM</sequence>
<dbReference type="InterPro" id="IPR007055">
    <property type="entry name" value="BON_dom"/>
</dbReference>
<dbReference type="AlphaFoldDB" id="A0A2V3TVU1"/>
<dbReference type="InterPro" id="IPR046342">
    <property type="entry name" value="CBS_dom_sf"/>
</dbReference>
<dbReference type="PROSITE" id="PS51371">
    <property type="entry name" value="CBS"/>
    <property type="match status" value="2"/>
</dbReference>
<dbReference type="InterPro" id="IPR017080">
    <property type="entry name" value="UCP036990_CBS_BON"/>
</dbReference>
<dbReference type="EMBL" id="QJJK01000016">
    <property type="protein sequence ID" value="PXW52454.1"/>
    <property type="molecule type" value="Genomic_DNA"/>
</dbReference>
<evidence type="ECO:0000256" key="1">
    <source>
        <dbReference type="ARBA" id="ARBA00023122"/>
    </source>
</evidence>
<evidence type="ECO:0000256" key="2">
    <source>
        <dbReference type="PROSITE-ProRule" id="PRU00703"/>
    </source>
</evidence>
<dbReference type="Pfam" id="PF00571">
    <property type="entry name" value="CBS"/>
    <property type="match status" value="2"/>
</dbReference>
<evidence type="ECO:0000313" key="3">
    <source>
        <dbReference type="EMBL" id="PXW52454.1"/>
    </source>
</evidence>
<dbReference type="PIRSF" id="PIRSF036990">
    <property type="entry name" value="UCP036990_CBS_BON"/>
    <property type="match status" value="1"/>
</dbReference>
<dbReference type="PROSITE" id="PS50914">
    <property type="entry name" value="BON"/>
    <property type="match status" value="1"/>
</dbReference>
<dbReference type="PANTHER" id="PTHR43080:SF26">
    <property type="entry name" value="REGULATORY PROTEIN"/>
    <property type="match status" value="1"/>
</dbReference>
<proteinExistence type="predicted"/>